<feature type="region of interest" description="Disordered" evidence="2">
    <location>
        <begin position="562"/>
        <end position="582"/>
    </location>
</feature>
<evidence type="ECO:0000256" key="2">
    <source>
        <dbReference type="SAM" id="MobiDB-lite"/>
    </source>
</evidence>
<feature type="compositionally biased region" description="Polar residues" evidence="2">
    <location>
        <begin position="196"/>
        <end position="228"/>
    </location>
</feature>
<feature type="compositionally biased region" description="Basic and acidic residues" evidence="2">
    <location>
        <begin position="303"/>
        <end position="315"/>
    </location>
</feature>
<comment type="similarity">
    <text evidence="1">Belongs to the YTHDF family.</text>
</comment>
<evidence type="ECO:0000313" key="4">
    <source>
        <dbReference type="EMBL" id="KAL3626643.1"/>
    </source>
</evidence>
<accession>A0ABD3CAN9</accession>
<organism evidence="4 5">
    <name type="scientific">Castilleja foliolosa</name>
    <dbReference type="NCBI Taxonomy" id="1961234"/>
    <lineage>
        <taxon>Eukaryota</taxon>
        <taxon>Viridiplantae</taxon>
        <taxon>Streptophyta</taxon>
        <taxon>Embryophyta</taxon>
        <taxon>Tracheophyta</taxon>
        <taxon>Spermatophyta</taxon>
        <taxon>Magnoliopsida</taxon>
        <taxon>eudicotyledons</taxon>
        <taxon>Gunneridae</taxon>
        <taxon>Pentapetalae</taxon>
        <taxon>asterids</taxon>
        <taxon>lamiids</taxon>
        <taxon>Lamiales</taxon>
        <taxon>Orobanchaceae</taxon>
        <taxon>Pedicularideae</taxon>
        <taxon>Castillejinae</taxon>
        <taxon>Castilleja</taxon>
    </lineage>
</organism>
<sequence>MEAYNFPDQGLADMYLIQGIESKPQFTSHFEQFEPMYNEGVMDYHVDQGLYYPTATNYGYICTGLESAGDWEEHGNTFGLDGQEFQYTTHINEGLPYVYYTPNPGYGYAQCPYNPYNPYIPGAMIGVDGPTVAPQQYYAVSSYENPVPSPAYAPVALQSRADTVANGISGPFIDNRISANKGDGLVAKRNMRPNAPNFSMTSVGGASARRSSYGTTTSEGGRANTGSGKQPRISDGLLSQPSSQISQVRVPQVTETGLPGKASFNTLKSAITSANGLSGFESRNPSMASVHKVKPKVPYGRVPEGESVSHDKLSEQNRGPRPNKSKNQLVVKAFTKRAGNPDAQGNITIFADEYNQVDFPVDYQNAMFFVIKSYSEDDVHKSIKYNVWSSTVNGNVKLNAAYEDAQRISAGDTKGCPIFLFFSVNASGQFCGVAEMIGPVDFNRDMDFWQQDKWSGSFPVKWHIVKDLPNPNFRHIILENNENKPVTNSRDTQEISYRKGLEMLKIYKNHTLRTSLLDDFMYYENRQRIMQEERARLLIKSYENPYLVPLSDPPRKLQSIYDSNSNNHGDVNGTTRNNPTSLSIVDTNKVSADDGLDGLAQKQPVDANTNGSTSVGARSQVLADVAKAVDELKISSSEERSIKADVSKMAKTEPINFVTIGSMPVNVNGNRASGILTVGTIPLDPRALQRDL</sequence>
<dbReference type="GO" id="GO:0003729">
    <property type="term" value="F:mRNA binding"/>
    <property type="evidence" value="ECO:0007669"/>
    <property type="project" value="UniProtKB-UniRule"/>
</dbReference>
<evidence type="ECO:0000256" key="1">
    <source>
        <dbReference type="RuleBase" id="RU369095"/>
    </source>
</evidence>
<dbReference type="Proteomes" id="UP001632038">
    <property type="component" value="Unassembled WGS sequence"/>
</dbReference>
<dbReference type="PROSITE" id="PS50882">
    <property type="entry name" value="YTH"/>
    <property type="match status" value="1"/>
</dbReference>
<dbReference type="InterPro" id="IPR007275">
    <property type="entry name" value="YTH_domain"/>
</dbReference>
<dbReference type="PANTHER" id="PTHR12357:SF92">
    <property type="entry name" value="YTH DOMAIN-CONTAINING FAMILY PROTEIN"/>
    <property type="match status" value="1"/>
</dbReference>
<gene>
    <name evidence="4" type="primary">ECT7_1</name>
    <name evidence="4" type="ORF">CASFOL_030192</name>
</gene>
<dbReference type="PANTHER" id="PTHR12357">
    <property type="entry name" value="YTH YT521-B HOMOLOGY DOMAIN-CONTAINING"/>
    <property type="match status" value="1"/>
</dbReference>
<dbReference type="GO" id="GO:1990247">
    <property type="term" value="F:N6-methyladenosine-containing RNA reader activity"/>
    <property type="evidence" value="ECO:0007669"/>
    <property type="project" value="UniProtKB-UniRule"/>
</dbReference>
<evidence type="ECO:0000313" key="5">
    <source>
        <dbReference type="Proteomes" id="UP001632038"/>
    </source>
</evidence>
<feature type="domain" description="YTH" evidence="3">
    <location>
        <begin position="366"/>
        <end position="507"/>
    </location>
</feature>
<dbReference type="CDD" id="cd21134">
    <property type="entry name" value="YTH"/>
    <property type="match status" value="1"/>
</dbReference>
<evidence type="ECO:0000259" key="3">
    <source>
        <dbReference type="PROSITE" id="PS50882"/>
    </source>
</evidence>
<dbReference type="Pfam" id="PF04146">
    <property type="entry name" value="YTH"/>
    <property type="match status" value="1"/>
</dbReference>
<dbReference type="EMBL" id="JAVIJP010000047">
    <property type="protein sequence ID" value="KAL3626643.1"/>
    <property type="molecule type" value="Genomic_DNA"/>
</dbReference>
<proteinExistence type="inferred from homology"/>
<comment type="function">
    <text evidence="1">Specifically recognizes and binds N6-methyladenosine (m6A)-containing RNAs, and regulates mRNA stability. M6A is a modification present at internal sites of mRNAs and some non-coding RNAs and plays a role in mRNA stability and processing.</text>
</comment>
<dbReference type="Gene3D" id="3.10.590.10">
    <property type="entry name" value="ph1033 like domains"/>
    <property type="match status" value="1"/>
</dbReference>
<keyword evidence="1" id="KW-0694">RNA-binding</keyword>
<feature type="region of interest" description="Disordered" evidence="2">
    <location>
        <begin position="281"/>
        <end position="327"/>
    </location>
</feature>
<dbReference type="InterPro" id="IPR045168">
    <property type="entry name" value="YTH_prot"/>
</dbReference>
<feature type="region of interest" description="Disordered" evidence="2">
    <location>
        <begin position="191"/>
        <end position="258"/>
    </location>
</feature>
<dbReference type="AlphaFoldDB" id="A0ABD3CAN9"/>
<feature type="compositionally biased region" description="Polar residues" evidence="2">
    <location>
        <begin position="237"/>
        <end position="255"/>
    </location>
</feature>
<keyword evidence="5" id="KW-1185">Reference proteome</keyword>
<comment type="caution">
    <text evidence="4">The sequence shown here is derived from an EMBL/GenBank/DDBJ whole genome shotgun (WGS) entry which is preliminary data.</text>
</comment>
<protein>
    <recommendedName>
        <fullName evidence="1">YTH domain-containing family protein</fullName>
    </recommendedName>
</protein>
<name>A0ABD3CAN9_9LAMI</name>
<reference evidence="5" key="1">
    <citation type="journal article" date="2024" name="IScience">
        <title>Strigolactones Initiate the Formation of Haustorium-like Structures in Castilleja.</title>
        <authorList>
            <person name="Buerger M."/>
            <person name="Peterson D."/>
            <person name="Chory J."/>
        </authorList>
    </citation>
    <scope>NUCLEOTIDE SEQUENCE [LARGE SCALE GENOMIC DNA]</scope>
</reference>